<dbReference type="AlphaFoldDB" id="A0A382T427"/>
<reference evidence="2" key="1">
    <citation type="submission" date="2018-05" db="EMBL/GenBank/DDBJ databases">
        <authorList>
            <person name="Lanie J.A."/>
            <person name="Ng W.-L."/>
            <person name="Kazmierczak K.M."/>
            <person name="Andrzejewski T.M."/>
            <person name="Davidsen T.M."/>
            <person name="Wayne K.J."/>
            <person name="Tettelin H."/>
            <person name="Glass J.I."/>
            <person name="Rusch D."/>
            <person name="Podicherti R."/>
            <person name="Tsui H.-C.T."/>
            <person name="Winkler M.E."/>
        </authorList>
    </citation>
    <scope>NUCLEOTIDE SEQUENCE</scope>
</reference>
<dbReference type="PANTHER" id="PTHR11011:SF45">
    <property type="entry name" value="FATTY ACYL-COA REDUCTASE CG8306-RELATED"/>
    <property type="match status" value="1"/>
</dbReference>
<dbReference type="EMBL" id="UINC01133786">
    <property type="protein sequence ID" value="SVD16919.1"/>
    <property type="molecule type" value="Genomic_DNA"/>
</dbReference>
<protein>
    <recommendedName>
        <fullName evidence="1">Thioester reductase (TE) domain-containing protein</fullName>
    </recommendedName>
</protein>
<dbReference type="Gene3D" id="3.40.50.720">
    <property type="entry name" value="NAD(P)-binding Rossmann-like Domain"/>
    <property type="match status" value="1"/>
</dbReference>
<dbReference type="PANTHER" id="PTHR11011">
    <property type="entry name" value="MALE STERILITY PROTEIN 2-RELATED"/>
    <property type="match status" value="1"/>
</dbReference>
<dbReference type="GO" id="GO:0035336">
    <property type="term" value="P:long-chain fatty-acyl-CoA metabolic process"/>
    <property type="evidence" value="ECO:0007669"/>
    <property type="project" value="TreeGrafter"/>
</dbReference>
<gene>
    <name evidence="2" type="ORF">METZ01_LOCUS369773</name>
</gene>
<feature type="domain" description="Thioester reductase (TE)" evidence="1">
    <location>
        <begin position="13"/>
        <end position="287"/>
    </location>
</feature>
<dbReference type="Pfam" id="PF07993">
    <property type="entry name" value="NAD_binding_4"/>
    <property type="match status" value="1"/>
</dbReference>
<sequence length="292" mass="31341">MIAESLAGRRIAITGSTGFLGTALVERILRSVPDCELVLIVRPGRRGAERRVSRDILHNDAFDRLRSELGKEAFEEMAARRITAVAGDVTDDGLGLDDEGRAALSGCDLFIHSAAIVSFDSPLDQAVEINLLGSVRIVETLRGLGITPHLVAVSTCYVAGSRRGAAAEEPVNQSPFFVDVDWRSEVDSARRIRSETETASRTPEKLAGFRNDAHKELGAAGVPALSAKTELLRTRWVEDRMAEAGRSRASSLGFPDAYAYTKALGEVALTESAGDVPISIVRPSIIESALAE</sequence>
<evidence type="ECO:0000259" key="1">
    <source>
        <dbReference type="Pfam" id="PF07993"/>
    </source>
</evidence>
<feature type="non-terminal residue" evidence="2">
    <location>
        <position position="292"/>
    </location>
</feature>
<organism evidence="2">
    <name type="scientific">marine metagenome</name>
    <dbReference type="NCBI Taxonomy" id="408172"/>
    <lineage>
        <taxon>unclassified sequences</taxon>
        <taxon>metagenomes</taxon>
        <taxon>ecological metagenomes</taxon>
    </lineage>
</organism>
<evidence type="ECO:0000313" key="2">
    <source>
        <dbReference type="EMBL" id="SVD16919.1"/>
    </source>
</evidence>
<proteinExistence type="predicted"/>
<accession>A0A382T427</accession>
<dbReference type="InterPro" id="IPR026055">
    <property type="entry name" value="FAR"/>
</dbReference>
<name>A0A382T427_9ZZZZ</name>
<dbReference type="InterPro" id="IPR036291">
    <property type="entry name" value="NAD(P)-bd_dom_sf"/>
</dbReference>
<dbReference type="SUPFAM" id="SSF51735">
    <property type="entry name" value="NAD(P)-binding Rossmann-fold domains"/>
    <property type="match status" value="1"/>
</dbReference>
<dbReference type="InterPro" id="IPR013120">
    <property type="entry name" value="FAR_NAD-bd"/>
</dbReference>
<dbReference type="GO" id="GO:0080019">
    <property type="term" value="F:alcohol-forming very long-chain fatty acyl-CoA reductase activity"/>
    <property type="evidence" value="ECO:0007669"/>
    <property type="project" value="InterPro"/>
</dbReference>